<evidence type="ECO:0000256" key="2">
    <source>
        <dbReference type="ARBA" id="ARBA00004241"/>
    </source>
</evidence>
<dbReference type="AlphaFoldDB" id="A0A0F4LC17"/>
<dbReference type="Pfam" id="PF07963">
    <property type="entry name" value="N_methyl"/>
    <property type="match status" value="1"/>
</dbReference>
<organism evidence="11 12">
    <name type="scientific">Lactobacillus kullabergensis</name>
    <dbReference type="NCBI Taxonomy" id="1218493"/>
    <lineage>
        <taxon>Bacteria</taxon>
        <taxon>Bacillati</taxon>
        <taxon>Bacillota</taxon>
        <taxon>Bacilli</taxon>
        <taxon>Lactobacillales</taxon>
        <taxon>Lactobacillaceae</taxon>
        <taxon>Lactobacillus</taxon>
    </lineage>
</organism>
<comment type="similarity">
    <text evidence="9">Belongs to the ComGC family.</text>
</comment>
<dbReference type="STRING" id="1218493.JF76_07090"/>
<dbReference type="GO" id="GO:0030420">
    <property type="term" value="P:establishment of competence for transformation"/>
    <property type="evidence" value="ECO:0007669"/>
    <property type="project" value="UniProtKB-KW"/>
</dbReference>
<evidence type="ECO:0000256" key="8">
    <source>
        <dbReference type="ARBA" id="ARBA00023287"/>
    </source>
</evidence>
<comment type="caution">
    <text evidence="11">The sequence shown here is derived from an EMBL/GenBank/DDBJ whole genome shotgun (WGS) entry which is preliminary data.</text>
</comment>
<dbReference type="Proteomes" id="UP000033533">
    <property type="component" value="Unassembled WGS sequence"/>
</dbReference>
<evidence type="ECO:0000256" key="5">
    <source>
        <dbReference type="ARBA" id="ARBA00022692"/>
    </source>
</evidence>
<accession>A0A0F4LC17</accession>
<keyword evidence="8" id="KW-0178">Competence</keyword>
<dbReference type="NCBIfam" id="TIGR02532">
    <property type="entry name" value="IV_pilin_GFxxxE"/>
    <property type="match status" value="1"/>
</dbReference>
<name>A0A0F4LC17_9LACO</name>
<keyword evidence="3" id="KW-1003">Cell membrane</keyword>
<keyword evidence="4" id="KW-0488">Methylation</keyword>
<feature type="transmembrane region" description="Helical" evidence="10">
    <location>
        <begin position="20"/>
        <end position="41"/>
    </location>
</feature>
<dbReference type="InterPro" id="IPR045584">
    <property type="entry name" value="Pilin-like"/>
</dbReference>
<protein>
    <submittedName>
        <fullName evidence="11">ComG operon protein ComGC</fullName>
    </submittedName>
</protein>
<dbReference type="PATRIC" id="fig|1218493.3.peg.755"/>
<evidence type="ECO:0000256" key="4">
    <source>
        <dbReference type="ARBA" id="ARBA00022481"/>
    </source>
</evidence>
<dbReference type="EMBL" id="JXBY01000016">
    <property type="protein sequence ID" value="KJY56397.1"/>
    <property type="molecule type" value="Genomic_DNA"/>
</dbReference>
<reference evidence="11 12" key="1">
    <citation type="submission" date="2014-12" db="EMBL/GenBank/DDBJ databases">
        <title>Comparative genomics of the lactic acid bacteria isolated from the honey bee gut.</title>
        <authorList>
            <person name="Ellegaard K.M."/>
            <person name="Tamarit D."/>
            <person name="Javelind E."/>
            <person name="Olofsson T."/>
            <person name="Andersson S.G."/>
            <person name="Vasquez A."/>
        </authorList>
    </citation>
    <scope>NUCLEOTIDE SEQUENCE [LARGE SCALE GENOMIC DNA]</scope>
    <source>
        <strain evidence="11 12">Biut2</strain>
    </source>
</reference>
<evidence type="ECO:0000256" key="6">
    <source>
        <dbReference type="ARBA" id="ARBA00022989"/>
    </source>
</evidence>
<evidence type="ECO:0000313" key="12">
    <source>
        <dbReference type="Proteomes" id="UP000033533"/>
    </source>
</evidence>
<dbReference type="InterPro" id="IPR016940">
    <property type="entry name" value="ComGC"/>
</dbReference>
<proteinExistence type="inferred from homology"/>
<dbReference type="Gene3D" id="3.30.700.10">
    <property type="entry name" value="Glycoprotein, Type 4 Pilin"/>
    <property type="match status" value="1"/>
</dbReference>
<keyword evidence="5 10" id="KW-0812">Transmembrane</keyword>
<dbReference type="PIRSF" id="PIRSF029928">
    <property type="entry name" value="Late_competence_ComGC"/>
    <property type="match status" value="1"/>
</dbReference>
<evidence type="ECO:0000256" key="9">
    <source>
        <dbReference type="ARBA" id="ARBA00043982"/>
    </source>
</evidence>
<dbReference type="HOGENOM" id="CLU_091705_9_3_9"/>
<evidence type="ECO:0000256" key="1">
    <source>
        <dbReference type="ARBA" id="ARBA00004162"/>
    </source>
</evidence>
<dbReference type="NCBIfam" id="NF040999">
    <property type="entry name" value="pilin_ComGC"/>
    <property type="match status" value="1"/>
</dbReference>
<gene>
    <name evidence="11" type="primary">comGC</name>
    <name evidence="11" type="ORF">JF76_07090</name>
</gene>
<dbReference type="SUPFAM" id="SSF54523">
    <property type="entry name" value="Pili subunits"/>
    <property type="match status" value="1"/>
</dbReference>
<keyword evidence="6 10" id="KW-1133">Transmembrane helix</keyword>
<dbReference type="InterPro" id="IPR012902">
    <property type="entry name" value="N_methyl_site"/>
</dbReference>
<sequence length="112" mass="12889">MKNILTKIKYQKHKVKGFTLIEMVVVVAIIVMLLIIIAPNLTKQKNTANERTNDAFKTTLQTQATLYEDDKDRNGKEINFQNMFDDGYLTKKQFSKSKNYTVNDGVVEKNAK</sequence>
<dbReference type="GO" id="GO:0005886">
    <property type="term" value="C:plasma membrane"/>
    <property type="evidence" value="ECO:0007669"/>
    <property type="project" value="UniProtKB-SubCell"/>
</dbReference>
<keyword evidence="7 10" id="KW-0472">Membrane</keyword>
<evidence type="ECO:0000313" key="11">
    <source>
        <dbReference type="EMBL" id="KJY56397.1"/>
    </source>
</evidence>
<dbReference type="GO" id="GO:0009986">
    <property type="term" value="C:cell surface"/>
    <property type="evidence" value="ECO:0007669"/>
    <property type="project" value="UniProtKB-SubCell"/>
</dbReference>
<comment type="subcellular location">
    <subcellularLocation>
        <location evidence="1">Cell membrane</location>
        <topology evidence="1">Single-pass membrane protein</topology>
    </subcellularLocation>
    <subcellularLocation>
        <location evidence="2">Cell surface</location>
    </subcellularLocation>
</comment>
<evidence type="ECO:0000256" key="7">
    <source>
        <dbReference type="ARBA" id="ARBA00023136"/>
    </source>
</evidence>
<dbReference type="RefSeq" id="WP_052697058.1">
    <property type="nucleotide sequence ID" value="NZ_JBHSZS010000009.1"/>
</dbReference>
<evidence type="ECO:0000256" key="3">
    <source>
        <dbReference type="ARBA" id="ARBA00022475"/>
    </source>
</evidence>
<evidence type="ECO:0000256" key="10">
    <source>
        <dbReference type="SAM" id="Phobius"/>
    </source>
</evidence>
<dbReference type="PROSITE" id="PS00409">
    <property type="entry name" value="PROKAR_NTER_METHYL"/>
    <property type="match status" value="1"/>
</dbReference>